<dbReference type="PANTHER" id="PTHR37299:SF1">
    <property type="entry name" value="STAGE 0 SPORULATION PROTEIN A HOMOLOG"/>
    <property type="match status" value="1"/>
</dbReference>
<dbReference type="InterPro" id="IPR046947">
    <property type="entry name" value="LytR-like"/>
</dbReference>
<sequence>MKTQINHTTFQSLIRPTRKKRKNVVTVHLGSKVLLLEAKDITYLQGDGNYTFVHTTTGKRYLVSKTMKTIVAVLDADFLRIHKSHTINPDHLVARIESDSVLLSCGQQLPIARRRIAEIQEILAGEYLRVG</sequence>
<dbReference type="AlphaFoldDB" id="A0A1H6XXA1"/>
<proteinExistence type="predicted"/>
<dbReference type="EMBL" id="FNXY01000006">
    <property type="protein sequence ID" value="SEJ29205.1"/>
    <property type="molecule type" value="Genomic_DNA"/>
</dbReference>
<dbReference type="PROSITE" id="PS50930">
    <property type="entry name" value="HTH_LYTTR"/>
    <property type="match status" value="1"/>
</dbReference>
<protein>
    <submittedName>
        <fullName evidence="2">LytTr DNA-binding domain-containing protein</fullName>
    </submittedName>
</protein>
<dbReference type="RefSeq" id="WP_229209695.1">
    <property type="nucleotide sequence ID" value="NZ_FNXY01000006.1"/>
</dbReference>
<dbReference type="Proteomes" id="UP000199532">
    <property type="component" value="Unassembled WGS sequence"/>
</dbReference>
<reference evidence="2 3" key="1">
    <citation type="submission" date="2016-10" db="EMBL/GenBank/DDBJ databases">
        <authorList>
            <person name="de Groot N.N."/>
        </authorList>
    </citation>
    <scope>NUCLEOTIDE SEQUENCE [LARGE SCALE GENOMIC DNA]</scope>
    <source>
        <strain evidence="2 3">DSM 19938</strain>
    </source>
</reference>
<accession>A0A1H6XXA1</accession>
<evidence type="ECO:0000313" key="3">
    <source>
        <dbReference type="Proteomes" id="UP000199532"/>
    </source>
</evidence>
<evidence type="ECO:0000313" key="2">
    <source>
        <dbReference type="EMBL" id="SEJ29205.1"/>
    </source>
</evidence>
<dbReference type="STRING" id="408657.SAMN04487995_4007"/>
<dbReference type="GO" id="GO:0000156">
    <property type="term" value="F:phosphorelay response regulator activity"/>
    <property type="evidence" value="ECO:0007669"/>
    <property type="project" value="InterPro"/>
</dbReference>
<name>A0A1H6XXA1_9BACT</name>
<dbReference type="InterPro" id="IPR007492">
    <property type="entry name" value="LytTR_DNA-bd_dom"/>
</dbReference>
<feature type="domain" description="HTH LytTR-type" evidence="1">
    <location>
        <begin position="29"/>
        <end position="125"/>
    </location>
</feature>
<keyword evidence="2" id="KW-0238">DNA-binding</keyword>
<dbReference type="Gene3D" id="2.40.50.1020">
    <property type="entry name" value="LytTr DNA-binding domain"/>
    <property type="match status" value="1"/>
</dbReference>
<evidence type="ECO:0000259" key="1">
    <source>
        <dbReference type="PROSITE" id="PS50930"/>
    </source>
</evidence>
<keyword evidence="3" id="KW-1185">Reference proteome</keyword>
<dbReference type="Pfam" id="PF04397">
    <property type="entry name" value="LytTR"/>
    <property type="match status" value="1"/>
</dbReference>
<gene>
    <name evidence="2" type="ORF">SAMN04487995_4007</name>
</gene>
<organism evidence="2 3">
    <name type="scientific">Dyadobacter koreensis</name>
    <dbReference type="NCBI Taxonomy" id="408657"/>
    <lineage>
        <taxon>Bacteria</taxon>
        <taxon>Pseudomonadati</taxon>
        <taxon>Bacteroidota</taxon>
        <taxon>Cytophagia</taxon>
        <taxon>Cytophagales</taxon>
        <taxon>Spirosomataceae</taxon>
        <taxon>Dyadobacter</taxon>
    </lineage>
</organism>
<dbReference type="SMART" id="SM00850">
    <property type="entry name" value="LytTR"/>
    <property type="match status" value="1"/>
</dbReference>
<dbReference type="GO" id="GO:0003677">
    <property type="term" value="F:DNA binding"/>
    <property type="evidence" value="ECO:0007669"/>
    <property type="project" value="UniProtKB-KW"/>
</dbReference>
<dbReference type="PANTHER" id="PTHR37299">
    <property type="entry name" value="TRANSCRIPTIONAL REGULATOR-RELATED"/>
    <property type="match status" value="1"/>
</dbReference>